<dbReference type="Proteomes" id="UP001271007">
    <property type="component" value="Unassembled WGS sequence"/>
</dbReference>
<dbReference type="PROSITE" id="PS50865">
    <property type="entry name" value="ZF_MYND_2"/>
    <property type="match status" value="1"/>
</dbReference>
<dbReference type="Gene3D" id="6.10.140.2220">
    <property type="match status" value="1"/>
</dbReference>
<proteinExistence type="predicted"/>
<keyword evidence="1" id="KW-0479">Metal-binding</keyword>
<keyword evidence="2 4" id="KW-0863">Zinc-finger</keyword>
<evidence type="ECO:0000256" key="4">
    <source>
        <dbReference type="PROSITE-ProRule" id="PRU00134"/>
    </source>
</evidence>
<reference evidence="6" key="1">
    <citation type="submission" date="2023-04" db="EMBL/GenBank/DDBJ databases">
        <title>Black Yeasts Isolated from many extreme environments.</title>
        <authorList>
            <person name="Coleine C."/>
            <person name="Stajich J.E."/>
            <person name="Selbmann L."/>
        </authorList>
    </citation>
    <scope>NUCLEOTIDE SEQUENCE</scope>
    <source>
        <strain evidence="6">CCFEE 5312</strain>
    </source>
</reference>
<evidence type="ECO:0000313" key="6">
    <source>
        <dbReference type="EMBL" id="KAK3046759.1"/>
    </source>
</evidence>
<dbReference type="SUPFAM" id="SSF144232">
    <property type="entry name" value="HIT/MYND zinc finger-like"/>
    <property type="match status" value="1"/>
</dbReference>
<evidence type="ECO:0000259" key="5">
    <source>
        <dbReference type="PROSITE" id="PS50865"/>
    </source>
</evidence>
<evidence type="ECO:0000256" key="3">
    <source>
        <dbReference type="ARBA" id="ARBA00022833"/>
    </source>
</evidence>
<name>A0AAJ0D5N6_9PEZI</name>
<gene>
    <name evidence="6" type="ORF">LTR09_011784</name>
</gene>
<accession>A0AAJ0D5N6</accession>
<keyword evidence="7" id="KW-1185">Reference proteome</keyword>
<dbReference type="EMBL" id="JAWDJX010000081">
    <property type="protein sequence ID" value="KAK3046759.1"/>
    <property type="molecule type" value="Genomic_DNA"/>
</dbReference>
<organism evidence="6 7">
    <name type="scientific">Extremus antarcticus</name>
    <dbReference type="NCBI Taxonomy" id="702011"/>
    <lineage>
        <taxon>Eukaryota</taxon>
        <taxon>Fungi</taxon>
        <taxon>Dikarya</taxon>
        <taxon>Ascomycota</taxon>
        <taxon>Pezizomycotina</taxon>
        <taxon>Dothideomycetes</taxon>
        <taxon>Dothideomycetidae</taxon>
        <taxon>Mycosphaerellales</taxon>
        <taxon>Extremaceae</taxon>
        <taxon>Extremus</taxon>
    </lineage>
</organism>
<dbReference type="Pfam" id="PF01753">
    <property type="entry name" value="zf-MYND"/>
    <property type="match status" value="1"/>
</dbReference>
<comment type="caution">
    <text evidence="6">The sequence shown here is derived from an EMBL/GenBank/DDBJ whole genome shotgun (WGS) entry which is preliminary data.</text>
</comment>
<evidence type="ECO:0000313" key="7">
    <source>
        <dbReference type="Proteomes" id="UP001271007"/>
    </source>
</evidence>
<dbReference type="AlphaFoldDB" id="A0AAJ0D5N6"/>
<keyword evidence="3" id="KW-0862">Zinc</keyword>
<dbReference type="GO" id="GO:0008270">
    <property type="term" value="F:zinc ion binding"/>
    <property type="evidence" value="ECO:0007669"/>
    <property type="project" value="UniProtKB-KW"/>
</dbReference>
<evidence type="ECO:0000256" key="1">
    <source>
        <dbReference type="ARBA" id="ARBA00022723"/>
    </source>
</evidence>
<sequence length="102" mass="11316">MSHLVCAECEGEGKLVCKGCLLVVYCSANCQRKHWSAHKQDCGSPLVKDSWKSSWQAEGRDPHYIGDGRPLLSFGAKKYLWGNVAAYDAKTATSHGWSLWDV</sequence>
<protein>
    <recommendedName>
        <fullName evidence="5">MYND-type domain-containing protein</fullName>
    </recommendedName>
</protein>
<feature type="domain" description="MYND-type" evidence="5">
    <location>
        <begin position="6"/>
        <end position="42"/>
    </location>
</feature>
<dbReference type="InterPro" id="IPR002893">
    <property type="entry name" value="Znf_MYND"/>
</dbReference>
<evidence type="ECO:0000256" key="2">
    <source>
        <dbReference type="ARBA" id="ARBA00022771"/>
    </source>
</evidence>